<gene>
    <name evidence="1" type="ORF">F6B43_11670</name>
</gene>
<dbReference type="AlphaFoldDB" id="A0A5J5J0K8"/>
<protein>
    <submittedName>
        <fullName evidence="1">Tyramine oxidase</fullName>
    </submittedName>
</protein>
<dbReference type="InterPro" id="IPR029055">
    <property type="entry name" value="Ntn_hydrolases_N"/>
</dbReference>
<dbReference type="Gene3D" id="3.60.20.40">
    <property type="match status" value="1"/>
</dbReference>
<dbReference type="PANTHER" id="PTHR43881">
    <property type="entry name" value="GAMMA-GLUTAMYLTRANSPEPTIDASE (AFU_ORTHOLOGUE AFUA_4G13580)"/>
    <property type="match status" value="1"/>
</dbReference>
<dbReference type="EMBL" id="VYSA01000002">
    <property type="protein sequence ID" value="KAA9108066.1"/>
    <property type="molecule type" value="Genomic_DNA"/>
</dbReference>
<keyword evidence="2" id="KW-1185">Reference proteome</keyword>
<organism evidence="1 2">
    <name type="scientific">Microbacterium rhizomatis</name>
    <dbReference type="NCBI Taxonomy" id="1631477"/>
    <lineage>
        <taxon>Bacteria</taxon>
        <taxon>Bacillati</taxon>
        <taxon>Actinomycetota</taxon>
        <taxon>Actinomycetes</taxon>
        <taxon>Micrococcales</taxon>
        <taxon>Microbacteriaceae</taxon>
        <taxon>Microbacterium</taxon>
    </lineage>
</organism>
<dbReference type="InterPro" id="IPR052896">
    <property type="entry name" value="GGT-like_enzyme"/>
</dbReference>
<dbReference type="RefSeq" id="WP_150449097.1">
    <property type="nucleotide sequence ID" value="NZ_VYSA01000002.1"/>
</dbReference>
<comment type="caution">
    <text evidence="1">The sequence shown here is derived from an EMBL/GenBank/DDBJ whole genome shotgun (WGS) entry which is preliminary data.</text>
</comment>
<proteinExistence type="predicted"/>
<accession>A0A5J5J0K8</accession>
<dbReference type="PRINTS" id="PR01210">
    <property type="entry name" value="GGTRANSPTASE"/>
</dbReference>
<name>A0A5J5J0K8_9MICO</name>
<dbReference type="SUPFAM" id="SSF56235">
    <property type="entry name" value="N-terminal nucleophile aminohydrolases (Ntn hydrolases)"/>
    <property type="match status" value="1"/>
</dbReference>
<dbReference type="InterPro" id="IPR043137">
    <property type="entry name" value="GGT_ssub_C"/>
</dbReference>
<dbReference type="Proteomes" id="UP000325827">
    <property type="component" value="Unassembled WGS sequence"/>
</dbReference>
<evidence type="ECO:0000313" key="2">
    <source>
        <dbReference type="Proteomes" id="UP000325827"/>
    </source>
</evidence>
<sequence>MRSDLSARVAAPVAIAAPHTAAVAAAERAIAAGGNALDAALAAAAMLSVVYPHQCSLGGDLIALVRTPAGETLSIVSAGAAPADILSIARNWTTMPRQGAHTVTVPGIVAGWTAIAELGARLPLRAALLDAAETADRGTPVSAGLERAIDSRVEQIRADAGLAEVFAPGGSMLREGDSLRQPALAATLRRLADDPRDIYDGVTAELLVEALTRAGGTHRIDDFRAHAAEVGSPVEATIAGARWFAAPPPSVGALLLGVAAAAEDASENDPARDPGNLLLDASLLGVRSRAAHLGDPRTGPASAAALLALAGAESAMAGESPAHGDTVAITAADAEGWGVTIVQSVYMTFGAGMLDPATGIVLHNRGAAFSLDLASPARLLPGARPPHTLCPVIIEDDDVLVVAGCQGGRAQPWILAQLIPQLRDPAVALGDTLARPRWVIGDVDLGHAELTFVAEPGADDELVAYAESIPLPVARFAGPDDSAGHVQVVRRTSHDGFTTLDAASDPRADGAAVVVPN</sequence>
<dbReference type="PANTHER" id="PTHR43881:SF1">
    <property type="entry name" value="GAMMA-GLUTAMYLTRANSPEPTIDASE (AFU_ORTHOLOGUE AFUA_4G13580)"/>
    <property type="match status" value="1"/>
</dbReference>
<evidence type="ECO:0000313" key="1">
    <source>
        <dbReference type="EMBL" id="KAA9108066.1"/>
    </source>
</evidence>
<reference evidence="2" key="1">
    <citation type="submission" date="2019-09" db="EMBL/GenBank/DDBJ databases">
        <title>Mumia zhuanghuii sp. nov. isolated from the intestinal contents of plateau pika (Ochotona curzoniae) in the Qinghai-Tibet plateau of China.</title>
        <authorList>
            <person name="Tian Z."/>
        </authorList>
    </citation>
    <scope>NUCLEOTIDE SEQUENCE [LARGE SCALE GENOMIC DNA]</scope>
    <source>
        <strain evidence="2">JCM 30598</strain>
    </source>
</reference>
<dbReference type="OrthoDB" id="9781342at2"/>
<dbReference type="Pfam" id="PF01019">
    <property type="entry name" value="G_glu_transpept"/>
    <property type="match status" value="1"/>
</dbReference>